<reference evidence="2" key="1">
    <citation type="journal article" date="2015" name="Nat. Plants">
        <title>Genome expansion of Arabis alpina linked with retrotransposition and reduced symmetric DNA methylation.</title>
        <authorList>
            <person name="Willing E.M."/>
            <person name="Rawat V."/>
            <person name="Mandakova T."/>
            <person name="Maumus F."/>
            <person name="James G.V."/>
            <person name="Nordstroem K.J."/>
            <person name="Becker C."/>
            <person name="Warthmann N."/>
            <person name="Chica C."/>
            <person name="Szarzynska B."/>
            <person name="Zytnicki M."/>
            <person name="Albani M.C."/>
            <person name="Kiefer C."/>
            <person name="Bergonzi S."/>
            <person name="Castaings L."/>
            <person name="Mateos J.L."/>
            <person name="Berns M.C."/>
            <person name="Bujdoso N."/>
            <person name="Piofczyk T."/>
            <person name="de Lorenzo L."/>
            <person name="Barrero-Sicilia C."/>
            <person name="Mateos I."/>
            <person name="Piednoel M."/>
            <person name="Hagmann J."/>
            <person name="Chen-Min-Tao R."/>
            <person name="Iglesias-Fernandez R."/>
            <person name="Schuster S.C."/>
            <person name="Alonso-Blanco C."/>
            <person name="Roudier F."/>
            <person name="Carbonero P."/>
            <person name="Paz-Ares J."/>
            <person name="Davis S.J."/>
            <person name="Pecinka A."/>
            <person name="Quesneville H."/>
            <person name="Colot V."/>
            <person name="Lysak M.A."/>
            <person name="Weigel D."/>
            <person name="Coupland G."/>
            <person name="Schneeberger K."/>
        </authorList>
    </citation>
    <scope>NUCLEOTIDE SEQUENCE [LARGE SCALE GENOMIC DNA]</scope>
    <source>
        <strain evidence="2">cv. Pajares</strain>
    </source>
</reference>
<feature type="non-terminal residue" evidence="1">
    <location>
        <position position="1"/>
    </location>
</feature>
<evidence type="ECO:0000313" key="2">
    <source>
        <dbReference type="Proteomes" id="UP000029120"/>
    </source>
</evidence>
<organism evidence="1 2">
    <name type="scientific">Arabis alpina</name>
    <name type="common">Alpine rock-cress</name>
    <dbReference type="NCBI Taxonomy" id="50452"/>
    <lineage>
        <taxon>Eukaryota</taxon>
        <taxon>Viridiplantae</taxon>
        <taxon>Streptophyta</taxon>
        <taxon>Embryophyta</taxon>
        <taxon>Tracheophyta</taxon>
        <taxon>Spermatophyta</taxon>
        <taxon>Magnoliopsida</taxon>
        <taxon>eudicotyledons</taxon>
        <taxon>Gunneridae</taxon>
        <taxon>Pentapetalae</taxon>
        <taxon>rosids</taxon>
        <taxon>malvids</taxon>
        <taxon>Brassicales</taxon>
        <taxon>Brassicaceae</taxon>
        <taxon>Arabideae</taxon>
        <taxon>Arabis</taxon>
    </lineage>
</organism>
<evidence type="ECO:0000313" key="1">
    <source>
        <dbReference type="EMBL" id="KFK35907.1"/>
    </source>
</evidence>
<protein>
    <submittedName>
        <fullName evidence="1">Uncharacterized protein</fullName>
    </submittedName>
</protein>
<keyword evidence="2" id="KW-1185">Reference proteome</keyword>
<gene>
    <name evidence="1" type="ordered locus">AALP_Aa4g051800</name>
</gene>
<dbReference type="Proteomes" id="UP000029120">
    <property type="component" value="Chromosome 4"/>
</dbReference>
<dbReference type="AlphaFoldDB" id="A0A087H1A5"/>
<proteinExistence type="predicted"/>
<sequence length="55" mass="6433">KTPFHLSENERRKRVINSNPGAVEFKKVSVRKWKRTTTLTRLSALLGQPREEKLT</sequence>
<dbReference type="Gramene" id="KFK35907">
    <property type="protein sequence ID" value="KFK35907"/>
    <property type="gene ID" value="AALP_AA4G051800"/>
</dbReference>
<dbReference type="EMBL" id="CM002872">
    <property type="protein sequence ID" value="KFK35907.1"/>
    <property type="molecule type" value="Genomic_DNA"/>
</dbReference>
<name>A0A087H1A5_ARAAL</name>
<accession>A0A087H1A5</accession>